<keyword evidence="3 12" id="KW-0808">Transferase</keyword>
<dbReference type="GO" id="GO:0006272">
    <property type="term" value="P:leading strand elongation"/>
    <property type="evidence" value="ECO:0007669"/>
    <property type="project" value="TreeGrafter"/>
</dbReference>
<evidence type="ECO:0000256" key="7">
    <source>
        <dbReference type="ARBA" id="ARBA00022771"/>
    </source>
</evidence>
<dbReference type="InterPro" id="IPR006172">
    <property type="entry name" value="DNA-dir_DNA_pol_B"/>
</dbReference>
<keyword evidence="11" id="KW-0539">Nucleus</keyword>
<dbReference type="PRINTS" id="PR00106">
    <property type="entry name" value="DNAPOLB"/>
</dbReference>
<dbReference type="InterPro" id="IPR045846">
    <property type="entry name" value="POLBc_alpha"/>
</dbReference>
<dbReference type="GO" id="GO:1902975">
    <property type="term" value="P:mitotic DNA replication initiation"/>
    <property type="evidence" value="ECO:0007669"/>
    <property type="project" value="InterPro"/>
</dbReference>
<dbReference type="GO" id="GO:0006273">
    <property type="term" value="P:lagging strand elongation"/>
    <property type="evidence" value="ECO:0007669"/>
    <property type="project" value="TreeGrafter"/>
</dbReference>
<evidence type="ECO:0000256" key="10">
    <source>
        <dbReference type="ARBA" id="ARBA00023125"/>
    </source>
</evidence>
<feature type="region of interest" description="Disordered" evidence="13">
    <location>
        <begin position="130"/>
        <end position="156"/>
    </location>
</feature>
<organism evidence="16">
    <name type="scientific">Micromonas pusilla</name>
    <name type="common">Picoplanktonic green alga</name>
    <name type="synonym">Chromulina pusilla</name>
    <dbReference type="NCBI Taxonomy" id="38833"/>
    <lineage>
        <taxon>Eukaryota</taxon>
        <taxon>Viridiplantae</taxon>
        <taxon>Chlorophyta</taxon>
        <taxon>Mamiellophyceae</taxon>
        <taxon>Mamiellales</taxon>
        <taxon>Mamiellaceae</taxon>
        <taxon>Micromonas</taxon>
    </lineage>
</organism>
<dbReference type="SUPFAM" id="SSF53098">
    <property type="entry name" value="Ribonuclease H-like"/>
    <property type="match status" value="1"/>
</dbReference>
<evidence type="ECO:0000256" key="13">
    <source>
        <dbReference type="SAM" id="MobiDB-lite"/>
    </source>
</evidence>
<dbReference type="InterPro" id="IPR043502">
    <property type="entry name" value="DNA/RNA_pol_sf"/>
</dbReference>
<dbReference type="GO" id="GO:0003688">
    <property type="term" value="F:DNA replication origin binding"/>
    <property type="evidence" value="ECO:0007669"/>
    <property type="project" value="TreeGrafter"/>
</dbReference>
<dbReference type="PANTHER" id="PTHR45861">
    <property type="entry name" value="DNA POLYMERASE ALPHA CATALYTIC SUBUNIT"/>
    <property type="match status" value="1"/>
</dbReference>
<dbReference type="Gene3D" id="1.10.287.690">
    <property type="entry name" value="Helix hairpin bin"/>
    <property type="match status" value="1"/>
</dbReference>
<evidence type="ECO:0000256" key="8">
    <source>
        <dbReference type="ARBA" id="ARBA00022833"/>
    </source>
</evidence>
<dbReference type="Gene3D" id="3.30.420.10">
    <property type="entry name" value="Ribonuclease H-like superfamily/Ribonuclease H"/>
    <property type="match status" value="1"/>
</dbReference>
<comment type="similarity">
    <text evidence="2 12">Belongs to the DNA polymerase type-B family.</text>
</comment>
<evidence type="ECO:0000259" key="15">
    <source>
        <dbReference type="Pfam" id="PF08996"/>
    </source>
</evidence>
<dbReference type="GO" id="GO:0003887">
    <property type="term" value="F:DNA-directed DNA polymerase activity"/>
    <property type="evidence" value="ECO:0007669"/>
    <property type="project" value="UniProtKB-KW"/>
</dbReference>
<dbReference type="CDD" id="cd05532">
    <property type="entry name" value="POLBc_alpha"/>
    <property type="match status" value="1"/>
</dbReference>
<evidence type="ECO:0000256" key="1">
    <source>
        <dbReference type="ARBA" id="ARBA00004123"/>
    </source>
</evidence>
<dbReference type="FunFam" id="1.10.132.60:FF:000004">
    <property type="entry name" value="DNA polymerase"/>
    <property type="match status" value="1"/>
</dbReference>
<dbReference type="InterPro" id="IPR042087">
    <property type="entry name" value="DNA_pol_B_thumb"/>
</dbReference>
<accession>A0A7S0CQB5</accession>
<dbReference type="Gene3D" id="1.10.3200.20">
    <property type="entry name" value="DNA Polymerase alpha, zinc finger"/>
    <property type="match status" value="1"/>
</dbReference>
<keyword evidence="6" id="KW-0479">Metal-binding</keyword>
<name>A0A7S0CQB5_MICPS</name>
<feature type="region of interest" description="Disordered" evidence="13">
    <location>
        <begin position="202"/>
        <end position="232"/>
    </location>
</feature>
<keyword evidence="10 12" id="KW-0238">DNA-binding</keyword>
<dbReference type="PROSITE" id="PS00116">
    <property type="entry name" value="DNA_POLYMERASE_B"/>
    <property type="match status" value="1"/>
</dbReference>
<evidence type="ECO:0000256" key="6">
    <source>
        <dbReference type="ARBA" id="ARBA00022723"/>
    </source>
</evidence>
<keyword evidence="8" id="KW-0862">Zinc</keyword>
<dbReference type="Pfam" id="PF08996">
    <property type="entry name" value="zf-DNA_Pol"/>
    <property type="match status" value="1"/>
</dbReference>
<feature type="domain" description="DNA-directed DNA polymerase family B multifunctional" evidence="14">
    <location>
        <begin position="93"/>
        <end position="568"/>
    </location>
</feature>
<dbReference type="GO" id="GO:0005658">
    <property type="term" value="C:alpha DNA polymerase:primase complex"/>
    <property type="evidence" value="ECO:0007669"/>
    <property type="project" value="TreeGrafter"/>
</dbReference>
<dbReference type="InterPro" id="IPR036397">
    <property type="entry name" value="RNaseH_sf"/>
</dbReference>
<dbReference type="InterPro" id="IPR023211">
    <property type="entry name" value="DNA_pol_palm_dom_sf"/>
</dbReference>
<evidence type="ECO:0000256" key="4">
    <source>
        <dbReference type="ARBA" id="ARBA00022695"/>
    </source>
</evidence>
<keyword evidence="4 12" id="KW-0548">Nucleotidyltransferase</keyword>
<sequence length="839" mass="90634">MSCVAGRLLADTYLASREFIKEVSYTLTSLAQNQLKMTRHDVPSAEIPGKFGTAANLLSLVKATENDAWLSLGLLFHLSVLPLSRQLSNIAGVTWSKTLQHTRAARVEHLLLHEFHARKYLLPDKLSAKERKHGRGATADDVSDEDGGEVKAGKKKGGPAYAGGLVLEPKKGLYDKYVLMLDFNSLYPSIIQEYDICFTTVDKPKPDPADPDAPPPPVSLPEPPAGGPGGPNAAVLPQVIRKLVQRRKDVKNLLKSERNPAVREQLDIRQLAFKLTANSMYGCLGFAASRFYAKPLAELTTLQGREILQSTVDLAQGLGFEVVYGDTDSIMINTNSNNLQEVMTVGTTVKKEVNKKYRLLEIEIDGVYKSMLLLKKKKYAALKVEHGVDGQITTVMEQKGLDIVRRDWSLIAKAQGNRALDLILSGRPAEDVVEDIHESLRRCRAELVAGAVTMDQFVITKQLTKRPEDYPDAANQAHVQVALRLRAAGKHEGTNQGETVPYVIAVKTDASGEDIAAGKCGAAGGKGLADRAYHPDEVTAEGSGLKLDLHYYLSQQVHPVVSRLCQPIEGTDAARIADCLGLDPSKFHHQIVHAAAGGDDDDFLNAGSALDDEERFRRCAPLRLKTEAGAFDFPGVAAILAGKVDGDAALAPPPKKEEEGAAKENAGETLNAAAASAPAKAAETLSSSRKPLSGHALANQVRLAVRAACMDYYATPLRSDDELAPAETRNVSLRVAGEGAGEHAEPGTLPGDPKLQGVMSKVVSEASLYTQLVHFRRLLCVPDALARLPEKERDVARARVPPATAEALRLAVAAVDETLERSAYRWINLRELYGCAGVA</sequence>
<dbReference type="NCBIfam" id="TIGR00592">
    <property type="entry name" value="pol2"/>
    <property type="match status" value="1"/>
</dbReference>
<dbReference type="EMBL" id="HBEN01000965">
    <property type="protein sequence ID" value="CAD8430192.1"/>
    <property type="molecule type" value="Transcribed_RNA"/>
</dbReference>
<dbReference type="GO" id="GO:0003697">
    <property type="term" value="F:single-stranded DNA binding"/>
    <property type="evidence" value="ECO:0007669"/>
    <property type="project" value="TreeGrafter"/>
</dbReference>
<dbReference type="EC" id="2.7.7.7" evidence="12"/>
<feature type="compositionally biased region" description="Pro residues" evidence="13">
    <location>
        <begin position="211"/>
        <end position="226"/>
    </location>
</feature>
<dbReference type="InterPro" id="IPR015088">
    <property type="entry name" value="Znf_DNA-dir_DNA_pol_B_alpha"/>
</dbReference>
<dbReference type="PANTHER" id="PTHR45861:SF1">
    <property type="entry name" value="DNA POLYMERASE ALPHA CATALYTIC SUBUNIT"/>
    <property type="match status" value="1"/>
</dbReference>
<dbReference type="SMART" id="SM00486">
    <property type="entry name" value="POLBc"/>
    <property type="match status" value="1"/>
</dbReference>
<dbReference type="InterPro" id="IPR006134">
    <property type="entry name" value="DNA-dir_DNA_pol_B_multi_dom"/>
</dbReference>
<dbReference type="InterPro" id="IPR012337">
    <property type="entry name" value="RNaseH-like_sf"/>
</dbReference>
<evidence type="ECO:0000256" key="11">
    <source>
        <dbReference type="ARBA" id="ARBA00023242"/>
    </source>
</evidence>
<evidence type="ECO:0000313" key="16">
    <source>
        <dbReference type="EMBL" id="CAD8430192.1"/>
    </source>
</evidence>
<dbReference type="GO" id="GO:0000166">
    <property type="term" value="F:nucleotide binding"/>
    <property type="evidence" value="ECO:0007669"/>
    <property type="project" value="InterPro"/>
</dbReference>
<gene>
    <name evidence="16" type="ORF">MSP1401_LOCUS800</name>
</gene>
<comment type="subcellular location">
    <subcellularLocation>
        <location evidence="1">Nucleus</location>
    </subcellularLocation>
</comment>
<evidence type="ECO:0000256" key="12">
    <source>
        <dbReference type="RuleBase" id="RU000442"/>
    </source>
</evidence>
<comment type="catalytic activity">
    <reaction evidence="12">
        <text>DNA(n) + a 2'-deoxyribonucleoside 5'-triphosphate = DNA(n+1) + diphosphate</text>
        <dbReference type="Rhea" id="RHEA:22508"/>
        <dbReference type="Rhea" id="RHEA-COMP:17339"/>
        <dbReference type="Rhea" id="RHEA-COMP:17340"/>
        <dbReference type="ChEBI" id="CHEBI:33019"/>
        <dbReference type="ChEBI" id="CHEBI:61560"/>
        <dbReference type="ChEBI" id="CHEBI:173112"/>
        <dbReference type="EC" id="2.7.7.7"/>
    </reaction>
</comment>
<dbReference type="Pfam" id="PF00136">
    <property type="entry name" value="DNA_pol_B"/>
    <property type="match status" value="1"/>
</dbReference>
<keyword evidence="5 12" id="KW-0235">DNA replication</keyword>
<dbReference type="GO" id="GO:0003682">
    <property type="term" value="F:chromatin binding"/>
    <property type="evidence" value="ECO:0007669"/>
    <property type="project" value="TreeGrafter"/>
</dbReference>
<dbReference type="InterPro" id="IPR017964">
    <property type="entry name" value="DNA-dir_DNA_pol_B_CS"/>
</dbReference>
<evidence type="ECO:0000256" key="9">
    <source>
        <dbReference type="ARBA" id="ARBA00022932"/>
    </source>
</evidence>
<proteinExistence type="inferred from homology"/>
<reference evidence="16" key="1">
    <citation type="submission" date="2021-01" db="EMBL/GenBank/DDBJ databases">
        <authorList>
            <person name="Corre E."/>
            <person name="Pelletier E."/>
            <person name="Niang G."/>
            <person name="Scheremetjew M."/>
            <person name="Finn R."/>
            <person name="Kale V."/>
            <person name="Holt S."/>
            <person name="Cochrane G."/>
            <person name="Meng A."/>
            <person name="Brown T."/>
            <person name="Cohen L."/>
        </authorList>
    </citation>
    <scope>NUCLEOTIDE SEQUENCE</scope>
    <source>
        <strain evidence="16">CCAC1681</strain>
    </source>
</reference>
<evidence type="ECO:0000259" key="14">
    <source>
        <dbReference type="Pfam" id="PF00136"/>
    </source>
</evidence>
<dbReference type="GO" id="GO:0008270">
    <property type="term" value="F:zinc ion binding"/>
    <property type="evidence" value="ECO:0007669"/>
    <property type="project" value="UniProtKB-KW"/>
</dbReference>
<dbReference type="InterPro" id="IPR038256">
    <property type="entry name" value="Pol_alpha_znc_sf"/>
</dbReference>
<dbReference type="AlphaFoldDB" id="A0A7S0CQB5"/>
<keyword evidence="7" id="KW-0863">Zinc-finger</keyword>
<evidence type="ECO:0000256" key="5">
    <source>
        <dbReference type="ARBA" id="ARBA00022705"/>
    </source>
</evidence>
<dbReference type="Gene3D" id="1.10.132.60">
    <property type="entry name" value="DNA polymerase family B, C-terminal domain"/>
    <property type="match status" value="1"/>
</dbReference>
<dbReference type="Gene3D" id="3.90.1600.10">
    <property type="entry name" value="Palm domain of DNA polymerase"/>
    <property type="match status" value="1"/>
</dbReference>
<evidence type="ECO:0000256" key="2">
    <source>
        <dbReference type="ARBA" id="ARBA00005755"/>
    </source>
</evidence>
<evidence type="ECO:0000256" key="3">
    <source>
        <dbReference type="ARBA" id="ARBA00022679"/>
    </source>
</evidence>
<dbReference type="SUPFAM" id="SSF56672">
    <property type="entry name" value="DNA/RNA polymerases"/>
    <property type="match status" value="1"/>
</dbReference>
<feature type="domain" description="Zinc finger DNA-directed DNA polymerase family B alpha" evidence="15">
    <location>
        <begin position="609"/>
        <end position="832"/>
    </location>
</feature>
<protein>
    <recommendedName>
        <fullName evidence="12">DNA polymerase</fullName>
        <ecNumber evidence="12">2.7.7.7</ecNumber>
    </recommendedName>
</protein>
<keyword evidence="9 12" id="KW-0239">DNA-directed DNA polymerase</keyword>